<dbReference type="Pfam" id="PF12796">
    <property type="entry name" value="Ank_2"/>
    <property type="match status" value="1"/>
</dbReference>
<protein>
    <submittedName>
        <fullName evidence="4">Uncharacterized protein</fullName>
    </submittedName>
</protein>
<dbReference type="SMART" id="SM00248">
    <property type="entry name" value="ANK"/>
    <property type="match status" value="3"/>
</dbReference>
<evidence type="ECO:0000256" key="3">
    <source>
        <dbReference type="PROSITE-ProRule" id="PRU00023"/>
    </source>
</evidence>
<proteinExistence type="predicted"/>
<evidence type="ECO:0000313" key="4">
    <source>
        <dbReference type="EMBL" id="GFG40217.1"/>
    </source>
</evidence>
<evidence type="ECO:0000256" key="1">
    <source>
        <dbReference type="ARBA" id="ARBA00022737"/>
    </source>
</evidence>
<accession>A0A6L2QDL4</accession>
<dbReference type="Gene3D" id="1.25.40.20">
    <property type="entry name" value="Ankyrin repeat-containing domain"/>
    <property type="match status" value="2"/>
</dbReference>
<dbReference type="OrthoDB" id="10251692at2759"/>
<gene>
    <name evidence="4" type="ORF">Cfor_09805</name>
</gene>
<comment type="caution">
    <text evidence="4">The sequence shown here is derived from an EMBL/GenBank/DDBJ whole genome shotgun (WGS) entry which is preliminary data.</text>
</comment>
<keyword evidence="1" id="KW-0677">Repeat</keyword>
<dbReference type="AlphaFoldDB" id="A0A6L2QDL4"/>
<dbReference type="PROSITE" id="PS50297">
    <property type="entry name" value="ANK_REP_REGION"/>
    <property type="match status" value="2"/>
</dbReference>
<dbReference type="EMBL" id="BLKM01001619">
    <property type="protein sequence ID" value="GFG40217.1"/>
    <property type="molecule type" value="Genomic_DNA"/>
</dbReference>
<dbReference type="Pfam" id="PF00023">
    <property type="entry name" value="Ank"/>
    <property type="match status" value="1"/>
</dbReference>
<dbReference type="InterPro" id="IPR036770">
    <property type="entry name" value="Ankyrin_rpt-contain_sf"/>
</dbReference>
<dbReference type="PANTHER" id="PTHR24198:SF165">
    <property type="entry name" value="ANKYRIN REPEAT-CONTAINING PROTEIN-RELATED"/>
    <property type="match status" value="1"/>
</dbReference>
<feature type="non-terminal residue" evidence="4">
    <location>
        <position position="199"/>
    </location>
</feature>
<dbReference type="Proteomes" id="UP000502823">
    <property type="component" value="Unassembled WGS sequence"/>
</dbReference>
<feature type="repeat" description="ANK" evidence="3">
    <location>
        <begin position="118"/>
        <end position="150"/>
    </location>
</feature>
<name>A0A6L2QDL4_COPFO</name>
<evidence type="ECO:0000256" key="2">
    <source>
        <dbReference type="ARBA" id="ARBA00023043"/>
    </source>
</evidence>
<keyword evidence="2 3" id="KW-0040">ANK repeat</keyword>
<dbReference type="PANTHER" id="PTHR24198">
    <property type="entry name" value="ANKYRIN REPEAT AND PROTEIN KINASE DOMAIN-CONTAINING PROTEIN"/>
    <property type="match status" value="1"/>
</dbReference>
<feature type="repeat" description="ANK" evidence="3">
    <location>
        <begin position="151"/>
        <end position="183"/>
    </location>
</feature>
<reference evidence="5" key="1">
    <citation type="submission" date="2020-01" db="EMBL/GenBank/DDBJ databases">
        <title>Draft genome sequence of the Termite Coptotermes fromosanus.</title>
        <authorList>
            <person name="Itakura S."/>
            <person name="Yosikawa Y."/>
            <person name="Umezawa K."/>
        </authorList>
    </citation>
    <scope>NUCLEOTIDE SEQUENCE [LARGE SCALE GENOMIC DNA]</scope>
</reference>
<dbReference type="InParanoid" id="A0A6L2QDL4"/>
<sequence>MSRICWPPGSWHDGTRRSAFQPYRPTTVLTNLQRGNIPTATSAPEHTDVSLHHRAGQGEITEQDIEQGMKMLHLLKYDVDVKDSNGLTALMWASSYGQVPTVQVLLKHGAQVDFEGQEGETPLLLAAAGGHYEVVRLLLTEGAAVNHADEVGNTALMYAAYGDHPHCTNELLLRGADMTMINLNGDSAFGIAIKRGSKL</sequence>
<dbReference type="InterPro" id="IPR002110">
    <property type="entry name" value="Ankyrin_rpt"/>
</dbReference>
<organism evidence="4 5">
    <name type="scientific">Coptotermes formosanus</name>
    <name type="common">Formosan subterranean termite</name>
    <dbReference type="NCBI Taxonomy" id="36987"/>
    <lineage>
        <taxon>Eukaryota</taxon>
        <taxon>Metazoa</taxon>
        <taxon>Ecdysozoa</taxon>
        <taxon>Arthropoda</taxon>
        <taxon>Hexapoda</taxon>
        <taxon>Insecta</taxon>
        <taxon>Pterygota</taxon>
        <taxon>Neoptera</taxon>
        <taxon>Polyneoptera</taxon>
        <taxon>Dictyoptera</taxon>
        <taxon>Blattodea</taxon>
        <taxon>Blattoidea</taxon>
        <taxon>Termitoidae</taxon>
        <taxon>Rhinotermitidae</taxon>
        <taxon>Coptotermes</taxon>
    </lineage>
</organism>
<dbReference type="PROSITE" id="PS50088">
    <property type="entry name" value="ANK_REPEAT"/>
    <property type="match status" value="3"/>
</dbReference>
<evidence type="ECO:0000313" key="5">
    <source>
        <dbReference type="Proteomes" id="UP000502823"/>
    </source>
</evidence>
<feature type="repeat" description="ANK" evidence="3">
    <location>
        <begin position="85"/>
        <end position="117"/>
    </location>
</feature>
<keyword evidence="5" id="KW-1185">Reference proteome</keyword>
<dbReference type="SUPFAM" id="SSF48403">
    <property type="entry name" value="Ankyrin repeat"/>
    <property type="match status" value="1"/>
</dbReference>